<proteinExistence type="inferred from homology"/>
<dbReference type="InterPro" id="IPR036425">
    <property type="entry name" value="MoaB/Mog-like_dom_sf"/>
</dbReference>
<dbReference type="InterPro" id="IPR001453">
    <property type="entry name" value="MoaB/Mog_dom"/>
</dbReference>
<dbReference type="GO" id="GO:0005829">
    <property type="term" value="C:cytosol"/>
    <property type="evidence" value="ECO:0007669"/>
    <property type="project" value="TreeGrafter"/>
</dbReference>
<gene>
    <name evidence="3" type="ORF">F8153_07455</name>
</gene>
<evidence type="ECO:0000256" key="1">
    <source>
        <dbReference type="RuleBase" id="RU365090"/>
    </source>
</evidence>
<keyword evidence="4" id="KW-1185">Reference proteome</keyword>
<keyword evidence="1" id="KW-0479">Metal-binding</keyword>
<organism evidence="3 4">
    <name type="scientific">Alkaliphilus serpentinus</name>
    <dbReference type="NCBI Taxonomy" id="1482731"/>
    <lineage>
        <taxon>Bacteria</taxon>
        <taxon>Bacillati</taxon>
        <taxon>Bacillota</taxon>
        <taxon>Clostridia</taxon>
        <taxon>Peptostreptococcales</taxon>
        <taxon>Natronincolaceae</taxon>
        <taxon>Alkaliphilus</taxon>
    </lineage>
</organism>
<comment type="cofactor">
    <cofactor evidence="1">
        <name>Mg(2+)</name>
        <dbReference type="ChEBI" id="CHEBI:18420"/>
    </cofactor>
</comment>
<dbReference type="GO" id="GO:0061599">
    <property type="term" value="F:molybdopterin molybdotransferase activity"/>
    <property type="evidence" value="ECO:0007669"/>
    <property type="project" value="UniProtKB-UniRule"/>
</dbReference>
<comment type="caution">
    <text evidence="3">The sequence shown here is derived from an EMBL/GenBank/DDBJ whole genome shotgun (WGS) entry which is preliminary data.</text>
</comment>
<sequence>MKTIPTTEAVGKIIAHDITEIVPGKFKGVAFKKGHVIGEEDIDHLLRIGKENIYILDIKENQLHEDDASIFLGEMMAGEGIYFTEPREGKINIKAKYQGLLKIDRNLLEEVNDLGDISIATIQGDRVVNKDELIGGCRVIPLIIDKEKLHSAKEILEKRPPLISVKTFTRLKTAVIVTGGEVYKGLIEDKFGPVVEKKLKTFNSDIIIKKIVPDDLDTIKTTILKAKEAGAQLIIVTGGMSVDPDDKTPGAIKATAAEVISYGSPVLPGSMLMVAYLDEIPIFGLPGCVMFSHTTAFDILLPKIFAGERIVRRDISRLGYGGLCLKCDDCTYPNCHFGKY</sequence>
<keyword evidence="1" id="KW-0460">Magnesium</keyword>
<dbReference type="SMART" id="SM00852">
    <property type="entry name" value="MoCF_biosynth"/>
    <property type="match status" value="1"/>
</dbReference>
<comment type="catalytic activity">
    <reaction evidence="1">
        <text>adenylyl-molybdopterin + molybdate = Mo-molybdopterin + AMP + H(+)</text>
        <dbReference type="Rhea" id="RHEA:35047"/>
        <dbReference type="ChEBI" id="CHEBI:15378"/>
        <dbReference type="ChEBI" id="CHEBI:36264"/>
        <dbReference type="ChEBI" id="CHEBI:62727"/>
        <dbReference type="ChEBI" id="CHEBI:71302"/>
        <dbReference type="ChEBI" id="CHEBI:456215"/>
    </reaction>
</comment>
<dbReference type="AlphaFoldDB" id="A0A833HNZ9"/>
<comment type="function">
    <text evidence="1">Catalyzes the insertion of molybdate into adenylated molybdopterin with the concomitant release of AMP.</text>
</comment>
<evidence type="ECO:0000313" key="4">
    <source>
        <dbReference type="Proteomes" id="UP000465601"/>
    </source>
</evidence>
<dbReference type="GO" id="GO:0006777">
    <property type="term" value="P:Mo-molybdopterin cofactor biosynthetic process"/>
    <property type="evidence" value="ECO:0007669"/>
    <property type="project" value="UniProtKB-UniRule"/>
</dbReference>
<dbReference type="UniPathway" id="UPA00344"/>
<name>A0A833HNZ9_9FIRM</name>
<comment type="similarity">
    <text evidence="1">Belongs to the MoeA family.</text>
</comment>
<feature type="domain" description="MoaB/Mog" evidence="2">
    <location>
        <begin position="174"/>
        <end position="306"/>
    </location>
</feature>
<keyword evidence="1" id="KW-0500">Molybdenum</keyword>
<accession>A0A833HNZ9</accession>
<dbReference type="EC" id="2.10.1.1" evidence="1"/>
<dbReference type="SUPFAM" id="SSF53218">
    <property type="entry name" value="Molybdenum cofactor biosynthesis proteins"/>
    <property type="match status" value="1"/>
</dbReference>
<dbReference type="Gene3D" id="3.40.980.10">
    <property type="entry name" value="MoaB/Mog-like domain"/>
    <property type="match status" value="1"/>
</dbReference>
<dbReference type="PANTHER" id="PTHR10192:SF28">
    <property type="entry name" value="MOLYBDOPTERIN MOLYBDENUMTRANSFERASE"/>
    <property type="match status" value="1"/>
</dbReference>
<dbReference type="OrthoDB" id="9767940at2"/>
<dbReference type="InterPro" id="IPR038987">
    <property type="entry name" value="MoeA-like"/>
</dbReference>
<dbReference type="RefSeq" id="WP_151865731.1">
    <property type="nucleotide sequence ID" value="NZ_WBZB01000022.1"/>
</dbReference>
<protein>
    <recommendedName>
        <fullName evidence="1">Molybdopterin molybdenumtransferase</fullName>
        <ecNumber evidence="1">2.10.1.1</ecNumber>
    </recommendedName>
</protein>
<evidence type="ECO:0000313" key="3">
    <source>
        <dbReference type="EMBL" id="KAB3530246.1"/>
    </source>
</evidence>
<dbReference type="CDD" id="cd03522">
    <property type="entry name" value="MoeA_like"/>
    <property type="match status" value="1"/>
</dbReference>
<evidence type="ECO:0000259" key="2">
    <source>
        <dbReference type="SMART" id="SM00852"/>
    </source>
</evidence>
<dbReference type="Proteomes" id="UP000465601">
    <property type="component" value="Unassembled WGS sequence"/>
</dbReference>
<keyword evidence="1" id="KW-0501">Molybdenum cofactor biosynthesis</keyword>
<dbReference type="GO" id="GO:0046872">
    <property type="term" value="F:metal ion binding"/>
    <property type="evidence" value="ECO:0007669"/>
    <property type="project" value="UniProtKB-UniRule"/>
</dbReference>
<reference evidence="3 4" key="1">
    <citation type="submission" date="2019-10" db="EMBL/GenBank/DDBJ databases">
        <title>Alkaliphilus serpentinus sp. nov. and Alkaliphilus pronyensis sp. nov., two novel anaerobic alkaliphilic species isolated from the serpentinized-hosted hydrothermal field of the Prony Bay (New Caledonia).</title>
        <authorList>
            <person name="Postec A."/>
        </authorList>
    </citation>
    <scope>NUCLEOTIDE SEQUENCE [LARGE SCALE GENOMIC DNA]</scope>
    <source>
        <strain evidence="3 4">LacT</strain>
    </source>
</reference>
<dbReference type="EMBL" id="WBZB01000022">
    <property type="protein sequence ID" value="KAB3530246.1"/>
    <property type="molecule type" value="Genomic_DNA"/>
</dbReference>
<dbReference type="PANTHER" id="PTHR10192">
    <property type="entry name" value="MOLYBDOPTERIN BIOSYNTHESIS PROTEIN"/>
    <property type="match status" value="1"/>
</dbReference>
<dbReference type="Pfam" id="PF00994">
    <property type="entry name" value="MoCF_biosynth"/>
    <property type="match status" value="1"/>
</dbReference>
<keyword evidence="1" id="KW-0808">Transferase</keyword>
<comment type="pathway">
    <text evidence="1">Cofactor biosynthesis; molybdopterin biosynthesis.</text>
</comment>